<sequence length="89" mass="10818">MISIILLMLLVIPFIVKWKASEFLFSEKVYGLFLIWLSRLLTSFLVISSVYYWIGHHAYYLGYGFGFYFTYCIYQERRLYLKQRKTALY</sequence>
<evidence type="ECO:0000313" key="2">
    <source>
        <dbReference type="EMBL" id="QJX80716.1"/>
    </source>
</evidence>
<feature type="transmembrane region" description="Helical" evidence="1">
    <location>
        <begin position="6"/>
        <end position="25"/>
    </location>
</feature>
<feature type="transmembrane region" description="Helical" evidence="1">
    <location>
        <begin position="58"/>
        <end position="74"/>
    </location>
</feature>
<evidence type="ECO:0000313" key="3">
    <source>
        <dbReference type="Proteomes" id="UP000501076"/>
    </source>
</evidence>
<dbReference type="RefSeq" id="WP_171778713.1">
    <property type="nucleotide sequence ID" value="NZ_CP045273.1"/>
</dbReference>
<dbReference type="EMBL" id="CP045273">
    <property type="protein sequence ID" value="QJX80716.1"/>
    <property type="molecule type" value="Genomic_DNA"/>
</dbReference>
<proteinExistence type="predicted"/>
<evidence type="ECO:0000256" key="1">
    <source>
        <dbReference type="SAM" id="Phobius"/>
    </source>
</evidence>
<name>A0A6M6E592_PRIMG</name>
<reference evidence="2 3" key="1">
    <citation type="submission" date="2019-10" db="EMBL/GenBank/DDBJ databases">
        <title>Complete genome sequences for adaption low water activity.</title>
        <authorList>
            <person name="Zhao L."/>
            <person name="Zhong J."/>
        </authorList>
    </citation>
    <scope>NUCLEOTIDE SEQUENCE [LARGE SCALE GENOMIC DNA]</scope>
    <source>
        <strain evidence="2 3">FDU301</strain>
        <plasmid evidence="3">pfdu301a</plasmid>
    </source>
</reference>
<dbReference type="Proteomes" id="UP000501076">
    <property type="component" value="Plasmid pFDU301A"/>
</dbReference>
<keyword evidence="1" id="KW-0812">Transmembrane</keyword>
<keyword evidence="2" id="KW-0614">Plasmid</keyword>
<dbReference type="AlphaFoldDB" id="A0A6M6E592"/>
<gene>
    <name evidence="2" type="ORF">FDZ14_32005</name>
</gene>
<accession>A0A6M6E592</accession>
<keyword evidence="1" id="KW-1133">Transmembrane helix</keyword>
<keyword evidence="1" id="KW-0472">Membrane</keyword>
<geneLocation type="plasmid" evidence="3">
    <name>pfdu301a</name>
</geneLocation>
<protein>
    <submittedName>
        <fullName evidence="2">Uncharacterized protein</fullName>
    </submittedName>
</protein>
<feature type="transmembrane region" description="Helical" evidence="1">
    <location>
        <begin position="32"/>
        <end position="52"/>
    </location>
</feature>
<organism evidence="2 3">
    <name type="scientific">Priestia megaterium</name>
    <name type="common">Bacillus megaterium</name>
    <dbReference type="NCBI Taxonomy" id="1404"/>
    <lineage>
        <taxon>Bacteria</taxon>
        <taxon>Bacillati</taxon>
        <taxon>Bacillota</taxon>
        <taxon>Bacilli</taxon>
        <taxon>Bacillales</taxon>
        <taxon>Bacillaceae</taxon>
        <taxon>Priestia</taxon>
    </lineage>
</organism>